<proteinExistence type="predicted"/>
<name>A0A7S4QTG1_9DINO</name>
<accession>A0A7S4QTG1</accession>
<gene>
    <name evidence="1" type="ORF">AMON00008_LOCUS25470</name>
</gene>
<dbReference type="AlphaFoldDB" id="A0A7S4QTG1"/>
<dbReference type="EMBL" id="HBNR01036965">
    <property type="protein sequence ID" value="CAE4593533.1"/>
    <property type="molecule type" value="Transcribed_RNA"/>
</dbReference>
<sequence length="113" mass="12527">MPLPLPLPLPQPVPQPLPPQKPCLHIYQEEGTCDLPRCFFYNNGYCSEPCTSYDTSARCQMFGDSKGCIWDGSRCLAKCSSFVGWWGEQNCPSARCVWSGGRWGACQDSEQGA</sequence>
<evidence type="ECO:0000313" key="1">
    <source>
        <dbReference type="EMBL" id="CAE4593533.1"/>
    </source>
</evidence>
<protein>
    <submittedName>
        <fullName evidence="1">Uncharacterized protein</fullName>
    </submittedName>
</protein>
<reference evidence="1" key="1">
    <citation type="submission" date="2021-01" db="EMBL/GenBank/DDBJ databases">
        <authorList>
            <person name="Corre E."/>
            <person name="Pelletier E."/>
            <person name="Niang G."/>
            <person name="Scheremetjew M."/>
            <person name="Finn R."/>
            <person name="Kale V."/>
            <person name="Holt S."/>
            <person name="Cochrane G."/>
            <person name="Meng A."/>
            <person name="Brown T."/>
            <person name="Cohen L."/>
        </authorList>
    </citation>
    <scope>NUCLEOTIDE SEQUENCE</scope>
    <source>
        <strain evidence="1">CCMP3105</strain>
    </source>
</reference>
<organism evidence="1">
    <name type="scientific">Alexandrium monilatum</name>
    <dbReference type="NCBI Taxonomy" id="311494"/>
    <lineage>
        <taxon>Eukaryota</taxon>
        <taxon>Sar</taxon>
        <taxon>Alveolata</taxon>
        <taxon>Dinophyceae</taxon>
        <taxon>Gonyaulacales</taxon>
        <taxon>Pyrocystaceae</taxon>
        <taxon>Alexandrium</taxon>
    </lineage>
</organism>